<gene>
    <name evidence="3" type="ORF">Cfor_05055</name>
</gene>
<dbReference type="FunCoup" id="A0A6L2PAR3">
    <property type="interactions" value="47"/>
</dbReference>
<evidence type="ECO:0000256" key="1">
    <source>
        <dbReference type="SAM" id="MobiDB-lite"/>
    </source>
</evidence>
<proteinExistence type="predicted"/>
<name>A0A6L2PAR3_COPFO</name>
<evidence type="ECO:0000313" key="3">
    <source>
        <dbReference type="EMBL" id="GFG29499.1"/>
    </source>
</evidence>
<dbReference type="InParanoid" id="A0A6L2PAR3"/>
<dbReference type="OrthoDB" id="6599193at2759"/>
<keyword evidence="2" id="KW-1133">Transmembrane helix</keyword>
<keyword evidence="2" id="KW-0472">Membrane</keyword>
<dbReference type="AlphaFoldDB" id="A0A6L2PAR3"/>
<evidence type="ECO:0000256" key="2">
    <source>
        <dbReference type="SAM" id="Phobius"/>
    </source>
</evidence>
<feature type="compositionally biased region" description="Pro residues" evidence="1">
    <location>
        <begin position="178"/>
        <end position="191"/>
    </location>
</feature>
<feature type="transmembrane region" description="Helical" evidence="2">
    <location>
        <begin position="12"/>
        <end position="33"/>
    </location>
</feature>
<evidence type="ECO:0008006" key="5">
    <source>
        <dbReference type="Google" id="ProtNLM"/>
    </source>
</evidence>
<organism evidence="3 4">
    <name type="scientific">Coptotermes formosanus</name>
    <name type="common">Formosan subterranean termite</name>
    <dbReference type="NCBI Taxonomy" id="36987"/>
    <lineage>
        <taxon>Eukaryota</taxon>
        <taxon>Metazoa</taxon>
        <taxon>Ecdysozoa</taxon>
        <taxon>Arthropoda</taxon>
        <taxon>Hexapoda</taxon>
        <taxon>Insecta</taxon>
        <taxon>Pterygota</taxon>
        <taxon>Neoptera</taxon>
        <taxon>Polyneoptera</taxon>
        <taxon>Dictyoptera</taxon>
        <taxon>Blattodea</taxon>
        <taxon>Blattoidea</taxon>
        <taxon>Termitoidae</taxon>
        <taxon>Rhinotermitidae</taxon>
        <taxon>Coptotermes</taxon>
    </lineage>
</organism>
<keyword evidence="4" id="KW-1185">Reference proteome</keyword>
<feature type="region of interest" description="Disordered" evidence="1">
    <location>
        <begin position="176"/>
        <end position="204"/>
    </location>
</feature>
<comment type="caution">
    <text evidence="3">The sequence shown here is derived from an EMBL/GenBank/DDBJ whole genome shotgun (WGS) entry which is preliminary data.</text>
</comment>
<keyword evidence="2" id="KW-0812">Transmembrane</keyword>
<reference evidence="4" key="1">
    <citation type="submission" date="2020-01" db="EMBL/GenBank/DDBJ databases">
        <title>Draft genome sequence of the Termite Coptotermes fromosanus.</title>
        <authorList>
            <person name="Itakura S."/>
            <person name="Yosikawa Y."/>
            <person name="Umezawa K."/>
        </authorList>
    </citation>
    <scope>NUCLEOTIDE SEQUENCE [LARGE SCALE GENOMIC DNA]</scope>
</reference>
<evidence type="ECO:0000313" key="4">
    <source>
        <dbReference type="Proteomes" id="UP000502823"/>
    </source>
</evidence>
<protein>
    <recommendedName>
        <fullName evidence="5">TNFR-Cys domain-containing protein</fullName>
    </recommendedName>
</protein>
<sequence length="280" mass="31130">MTARVEESDVEMRALTCGGLCALAVLVGLLVLVEAGLQAEGNVCGERKCGPKEYCGNHDNICQPCKDVCEETSHNYQLDTCNTQCQDYIHEKRFVTRKEDTAAEDIRSVVTRLTVLVILTLVVSVFVLLLLIVVLAVLFWHRRKQNKKSPIYLESNANNNGKVSYKTEPLKLDVTATVPPPSTTTAPPPVTPATTSTPLSMRPRYPKEDPTLEYGAYDNPALTPSPVFENNQPETTPVRTATAQRIPEHHSSSIQELPPHNVFLSTIRPQFRNCHRTTYS</sequence>
<accession>A0A6L2PAR3</accession>
<dbReference type="EMBL" id="BLKM01000149">
    <property type="protein sequence ID" value="GFG29499.1"/>
    <property type="molecule type" value="Genomic_DNA"/>
</dbReference>
<feature type="transmembrane region" description="Helical" evidence="2">
    <location>
        <begin position="115"/>
        <end position="140"/>
    </location>
</feature>
<dbReference type="Proteomes" id="UP000502823">
    <property type="component" value="Unassembled WGS sequence"/>
</dbReference>